<dbReference type="SUPFAM" id="SSF46934">
    <property type="entry name" value="UBA-like"/>
    <property type="match status" value="1"/>
</dbReference>
<keyword evidence="3" id="KW-0677">Repeat</keyword>
<dbReference type="InterPro" id="IPR009060">
    <property type="entry name" value="UBA-like_sf"/>
</dbReference>
<feature type="repeat" description="ARM" evidence="11">
    <location>
        <begin position="162"/>
        <end position="190"/>
    </location>
</feature>
<dbReference type="GO" id="GO:0016787">
    <property type="term" value="F:hydrolase activity"/>
    <property type="evidence" value="ECO:0007669"/>
    <property type="project" value="UniProtKB-KW"/>
</dbReference>
<keyword evidence="7" id="KW-0067">ATP-binding</keyword>
<dbReference type="InterPro" id="IPR011709">
    <property type="entry name" value="DEAD-box_helicase_OB_fold"/>
</dbReference>
<feature type="domain" description="Helicase C-terminal" evidence="16">
    <location>
        <begin position="1443"/>
        <end position="1608"/>
    </location>
</feature>
<dbReference type="InterPro" id="IPR027417">
    <property type="entry name" value="P-loop_NTPase"/>
</dbReference>
<feature type="repeat" description="ARM" evidence="11">
    <location>
        <begin position="331"/>
        <end position="365"/>
    </location>
</feature>
<evidence type="ECO:0000256" key="7">
    <source>
        <dbReference type="ARBA" id="ARBA00022840"/>
    </source>
</evidence>
<dbReference type="Pfam" id="PF16186">
    <property type="entry name" value="Arm_3"/>
    <property type="match status" value="1"/>
</dbReference>
<evidence type="ECO:0000256" key="1">
    <source>
        <dbReference type="ARBA" id="ARBA00010394"/>
    </source>
</evidence>
<reference evidence="18 19" key="1">
    <citation type="journal article" date="2015" name="BMC Genomics">
        <title>The genome of the truffle-parasite Tolypocladium ophioglossoides and the evolution of antifungal peptaibiotics.</title>
        <authorList>
            <person name="Quandt C.A."/>
            <person name="Bushley K.E."/>
            <person name="Spatafora J.W."/>
        </authorList>
    </citation>
    <scope>NUCLEOTIDE SEQUENCE [LARGE SCALE GENOMIC DNA]</scope>
    <source>
        <strain evidence="18 19">CBS 100239</strain>
    </source>
</reference>
<dbReference type="InterPro" id="IPR007502">
    <property type="entry name" value="Helicase-assoc_dom"/>
</dbReference>
<dbReference type="SUPFAM" id="SSF48371">
    <property type="entry name" value="ARM repeat"/>
    <property type="match status" value="1"/>
</dbReference>
<keyword evidence="5" id="KW-0378">Hydrolase</keyword>
<dbReference type="FunFam" id="1.20.120.1080:FF:000002">
    <property type="entry name" value="Putative ATP-dependent RNA helicase DHX36"/>
    <property type="match status" value="1"/>
</dbReference>
<evidence type="ECO:0000256" key="5">
    <source>
        <dbReference type="ARBA" id="ARBA00022801"/>
    </source>
</evidence>
<dbReference type="Gene3D" id="1.20.120.1080">
    <property type="match status" value="1"/>
</dbReference>
<dbReference type="SMART" id="SM00185">
    <property type="entry name" value="ARM"/>
    <property type="match status" value="8"/>
</dbReference>
<dbReference type="EMBL" id="LFRF01000003">
    <property type="protein sequence ID" value="KND93806.1"/>
    <property type="molecule type" value="Genomic_DNA"/>
</dbReference>
<feature type="region of interest" description="Disordered" evidence="14">
    <location>
        <begin position="616"/>
        <end position="666"/>
    </location>
</feature>
<dbReference type="SUPFAM" id="SSF54495">
    <property type="entry name" value="UBC-like"/>
    <property type="match status" value="1"/>
</dbReference>
<dbReference type="PROSITE" id="PS00690">
    <property type="entry name" value="DEAH_ATP_HELICASE"/>
    <property type="match status" value="1"/>
</dbReference>
<sequence length="1962" mass="216755">MLAHHRRTQFKAKNTFKPEELRRRREEQQVEIRKAKREENLAKRRGIGTGENRPGASLGAAPDSDDESAPTESQLNEDLPQMVSGVFSDQIDLQIQATTKFRKLLSKERNPPIEEVIKTGVVSRFVEFLRSPHTLVQFEAAWALTNIASGSATQTQVVIEAGAVPIFVELLASPEPDVREQAVWALGNIAGDSPHCRDYVLSCGALKPLLNLLGDSRKLSMLRNATWTLSNFCRGKTPQPDWNTIAPALPVLSKLVYSLDDEVLIDACWAISYLSDGSNDKIQAVIEAGIPRRLVELLMHASTSVQTPALRSVGNIVTGDDVQTQVIINCGALPCLLSLLSSTKDGIRKEACWTISNITAGNSSQIQSVIDANIIPPLIHLLQNGDLKTRKEACWAISNATSGGLQKPEQIRYLVSQGCIKPLCDLLSCPDNKIIQVALDGLENILKIGDLDKQAAGESADSINRYALFIEECGGMEKIHDCQNNANEEIYVKSYHIIEKYFSDDVENADEGMAQPTGPNGTFGFGTNGPAQSGGFNFANGGDSMDMLDTKWMSVLDMAAFSPNNTPTPAIFPSTMQPSLNLRDAVPVSHIACTAPDDIFRGQANIRAQVNDMVRKVKGKADSPAPGPSNAPKDGAKGKKGQKAEPPTPQLPPAAHPKPTVKQIIGGSSWTGKLPVNLLSEYCQKQRWDKPEYDTRKTPEGFSVWVTLSAKDPKTQLFTKLDPFKIPPSHKHLLLRDTSLEAKHAAATYALFRVCSMQNKHTVLPPDHKSLWKEFQALKVLDVKEGKAWMYEADPFRALQERQEAKAAAEKKRKEAEAAKAKAKEMPGASGLMLMNGSGGGFGAASDLMKGWTAAPKVEMGRHTRVQLEALLRTGISWNPHGIRMPQGQKDSVVAEFSKLGFRRSHVAEAVEYCKDREETLEWLLIHVPEDDLPPWALPESYSAGISVGATNLRREGIIKSLSEPGYSVELCTRVLDANGGDEGRTAEALQEILLDASSGETSVHDTDDFLDLGSPEEQWDEEVGSLESIYGENFCRESDQMIQLRLESVKNAQSTQKGEVETFLQVRRASSYPKNLILAIIAKLPSYIKLSIVKRALAYMEESLQDEPMKIYLVMDWIQQNINGIIDNPGKLVDISAVSSAASERHPVPSAASRQRTRRPARTIQWIPDSLNRERWLQRHESSFWRDMQSKRQRLPAWQMRDLIVDTVSENHVTIISGETGSGKSTQSVQFILDDLYGRGLGGCANMIVTQPRRISALGLADRVAEERCSRVGDEVGYAIRGESRQSRDTRITFVTTGVLLRRLQTSGGQVDDVVASLADVSHVIIDEVHERSLDTDFLLNLIREVMRTKKDMLKLILMSATLDAATFKDYFASEGLSVGTVEIAGRTFPVDEYYLDDVIRMTGFSVEANDKGFISDETMGKIILKLGSRINYNLLVEAVKAIDFELSYEKQSGGILIFLPGVGEINHACNYLRSMNSLHVLPLHASLETREQKKVFASPPPGKRKIVVATNVAETSITIDDIVAVIDSGKVKETSFDPQNNMRKLEETWASRAACKQRRGRAGRVQEGRCYKLYTENLERQMAERPEPEIRRVPLEQLCLSVRAMGMRDVSRFLGRSPTPPAALAIEGAIKLLQRMGAMHGDELTAMGQQLAMLPADLRCGKLMVFGAIFGCLDDCVTIAAILSTRSPFVSPQEKREQAREARMMFFNGDGDLITDLEAFQHWDGIMSDRVPQRQVRSFCEENFLSFQTLSDISNTKSQYYTSLSEMGIVGPGRAAASSSAAGSRDPQLLRALIASAFTPQIARIQYPDKKYANSMSGAVELDPEARLTKYFNQENGRVFVHPSSTLFGSQGFSGHAAYMSYFSIISTSKIFIRDLTPFNSYTLLLFSGTIELDTLGRGLLVDGWIRLRGWARIGVLVARLRGMVDDVIARKVENPGLDLGEDKVIRMVKKLIELNGLDA</sequence>
<dbReference type="InterPro" id="IPR036975">
    <property type="entry name" value="Importin-a_IBB_sf"/>
</dbReference>
<feature type="domain" description="IBB" evidence="17">
    <location>
        <begin position="1"/>
        <end position="54"/>
    </location>
</feature>
<dbReference type="Gene3D" id="1.20.5.690">
    <property type="entry name" value="Importin-alpha, importin-beta-binding domain"/>
    <property type="match status" value="1"/>
</dbReference>
<dbReference type="InterPro" id="IPR002464">
    <property type="entry name" value="DNA/RNA_helicase_DEAH_CS"/>
</dbReference>
<dbReference type="SUPFAM" id="SSF52540">
    <property type="entry name" value="P-loop containing nucleoside triphosphate hydrolases"/>
    <property type="match status" value="1"/>
</dbReference>
<dbReference type="Pfam" id="PF05773">
    <property type="entry name" value="RWD"/>
    <property type="match status" value="1"/>
</dbReference>
<dbReference type="Pfam" id="PF26026">
    <property type="entry name" value="RNA_hel_CTD"/>
    <property type="match status" value="1"/>
</dbReference>
<keyword evidence="13" id="KW-0175">Coiled coil</keyword>
<feature type="compositionally biased region" description="Pro residues" evidence="14">
    <location>
        <begin position="646"/>
        <end position="656"/>
    </location>
</feature>
<dbReference type="STRING" id="1163406.A0A0L0NI88"/>
<dbReference type="PROSITE" id="PS50176">
    <property type="entry name" value="ARM_REPEAT"/>
    <property type="match status" value="3"/>
</dbReference>
<dbReference type="Gene3D" id="3.30.160.20">
    <property type="match status" value="1"/>
</dbReference>
<keyword evidence="6 18" id="KW-0347">Helicase</keyword>
<evidence type="ECO:0000313" key="19">
    <source>
        <dbReference type="Proteomes" id="UP000036947"/>
    </source>
</evidence>
<evidence type="ECO:0000259" key="17">
    <source>
        <dbReference type="PROSITE" id="PS51214"/>
    </source>
</evidence>
<dbReference type="SMART" id="SM00490">
    <property type="entry name" value="HELICc"/>
    <property type="match status" value="1"/>
</dbReference>
<evidence type="ECO:0000256" key="12">
    <source>
        <dbReference type="PROSITE-ProRule" id="PRU00561"/>
    </source>
</evidence>
<evidence type="ECO:0000256" key="13">
    <source>
        <dbReference type="SAM" id="Coils"/>
    </source>
</evidence>
<dbReference type="CDD" id="cd23827">
    <property type="entry name" value="RWD_YLR419W-like"/>
    <property type="match status" value="1"/>
</dbReference>
<dbReference type="InterPro" id="IPR059023">
    <property type="entry name" value="RNA_hel_CTD"/>
</dbReference>
<evidence type="ECO:0000256" key="4">
    <source>
        <dbReference type="ARBA" id="ARBA00022741"/>
    </source>
</evidence>
<dbReference type="PANTHER" id="PTHR23316">
    <property type="entry name" value="IMPORTIN ALPHA"/>
    <property type="match status" value="1"/>
</dbReference>
<dbReference type="InterPro" id="IPR000225">
    <property type="entry name" value="Armadillo"/>
</dbReference>
<feature type="repeat" description="ARM" evidence="11">
    <location>
        <begin position="120"/>
        <end position="162"/>
    </location>
</feature>
<dbReference type="InterPro" id="IPR001650">
    <property type="entry name" value="Helicase_C-like"/>
</dbReference>
<dbReference type="GO" id="GO:0004386">
    <property type="term" value="F:helicase activity"/>
    <property type="evidence" value="ECO:0007669"/>
    <property type="project" value="UniProtKB-KW"/>
</dbReference>
<dbReference type="Pfam" id="PF21010">
    <property type="entry name" value="HA2_C"/>
    <property type="match status" value="1"/>
</dbReference>
<dbReference type="InterPro" id="IPR011989">
    <property type="entry name" value="ARM-like"/>
</dbReference>
<name>A0A0L0NI88_TOLOC</name>
<dbReference type="CDD" id="cd17917">
    <property type="entry name" value="DEXHc_RHA-like"/>
    <property type="match status" value="1"/>
</dbReference>
<dbReference type="FunFam" id="3.40.50.300:FF:000868">
    <property type="entry name" value="DEAD/DEAH box helicase, putative"/>
    <property type="match status" value="1"/>
</dbReference>
<evidence type="ECO:0000256" key="2">
    <source>
        <dbReference type="ARBA" id="ARBA00022448"/>
    </source>
</evidence>
<dbReference type="Proteomes" id="UP000036947">
    <property type="component" value="Unassembled WGS sequence"/>
</dbReference>
<dbReference type="CDD" id="cd18791">
    <property type="entry name" value="SF2_C_RHA"/>
    <property type="match status" value="1"/>
</dbReference>
<dbReference type="InterPro" id="IPR011545">
    <property type="entry name" value="DEAD/DEAH_box_helicase_dom"/>
</dbReference>
<dbReference type="FunFam" id="1.25.10.10:FF:000021">
    <property type="entry name" value="Importin subunit alpha"/>
    <property type="match status" value="1"/>
</dbReference>
<dbReference type="InterPro" id="IPR014001">
    <property type="entry name" value="Helicase_ATP-bd"/>
</dbReference>
<evidence type="ECO:0000259" key="15">
    <source>
        <dbReference type="PROSITE" id="PS51192"/>
    </source>
</evidence>
<dbReference type="Pfam" id="PF00270">
    <property type="entry name" value="DEAD"/>
    <property type="match status" value="1"/>
</dbReference>
<dbReference type="SMART" id="SM00847">
    <property type="entry name" value="HA2"/>
    <property type="match status" value="1"/>
</dbReference>
<dbReference type="OrthoDB" id="5600252at2759"/>
<keyword evidence="19" id="KW-1185">Reference proteome</keyword>
<keyword evidence="8" id="KW-0653">Protein transport</keyword>
<dbReference type="PROSITE" id="PS51192">
    <property type="entry name" value="HELICASE_ATP_BIND_1"/>
    <property type="match status" value="1"/>
</dbReference>
<dbReference type="Pfam" id="PF24385">
    <property type="entry name" value="DSRM_DHX29"/>
    <property type="match status" value="1"/>
</dbReference>
<organism evidence="18 19">
    <name type="scientific">Tolypocladium ophioglossoides (strain CBS 100239)</name>
    <name type="common">Snaketongue truffleclub</name>
    <name type="synonym">Elaphocordyceps ophioglossoides</name>
    <dbReference type="NCBI Taxonomy" id="1163406"/>
    <lineage>
        <taxon>Eukaryota</taxon>
        <taxon>Fungi</taxon>
        <taxon>Dikarya</taxon>
        <taxon>Ascomycota</taxon>
        <taxon>Pezizomycotina</taxon>
        <taxon>Sordariomycetes</taxon>
        <taxon>Hypocreomycetidae</taxon>
        <taxon>Hypocreales</taxon>
        <taxon>Ophiocordycipitaceae</taxon>
        <taxon>Tolypocladium</taxon>
    </lineage>
</organism>
<feature type="coiled-coil region" evidence="13">
    <location>
        <begin position="799"/>
        <end position="826"/>
    </location>
</feature>
<dbReference type="GO" id="GO:0003676">
    <property type="term" value="F:nucleic acid binding"/>
    <property type="evidence" value="ECO:0007669"/>
    <property type="project" value="InterPro"/>
</dbReference>
<evidence type="ECO:0000256" key="3">
    <source>
        <dbReference type="ARBA" id="ARBA00022737"/>
    </source>
</evidence>
<evidence type="ECO:0000256" key="14">
    <source>
        <dbReference type="SAM" id="MobiDB-lite"/>
    </source>
</evidence>
<feature type="compositionally biased region" description="Basic and acidic residues" evidence="14">
    <location>
        <begin position="16"/>
        <end position="42"/>
    </location>
</feature>
<dbReference type="Gene3D" id="3.40.50.300">
    <property type="entry name" value="P-loop containing nucleotide triphosphate hydrolases"/>
    <property type="match status" value="2"/>
</dbReference>
<evidence type="ECO:0000256" key="9">
    <source>
        <dbReference type="ARBA" id="ARBA00071843"/>
    </source>
</evidence>
<keyword evidence="2 12" id="KW-0813">Transport</keyword>
<comment type="caution">
    <text evidence="18">The sequence shown here is derived from an EMBL/GenBank/DDBJ whole genome shotgun (WGS) entry which is preliminary data.</text>
</comment>
<dbReference type="GO" id="GO:0061608">
    <property type="term" value="F:nuclear import signal receptor activity"/>
    <property type="evidence" value="ECO:0007669"/>
    <property type="project" value="InterPro"/>
</dbReference>
<dbReference type="InterPro" id="IPR056328">
    <property type="entry name" value="DSRM_DHX29"/>
</dbReference>
<dbReference type="GO" id="GO:1990904">
    <property type="term" value="C:ribonucleoprotein complex"/>
    <property type="evidence" value="ECO:0007669"/>
    <property type="project" value="UniProtKB-ARBA"/>
</dbReference>
<protein>
    <recommendedName>
        <fullName evidence="9">Importin subunit alpha</fullName>
    </recommendedName>
    <alternativeName>
        <fullName evidence="10">Karyopherin alpha</fullName>
    </alternativeName>
</protein>
<evidence type="ECO:0000256" key="6">
    <source>
        <dbReference type="ARBA" id="ARBA00022806"/>
    </source>
</evidence>
<evidence type="ECO:0000259" key="16">
    <source>
        <dbReference type="PROSITE" id="PS51194"/>
    </source>
</evidence>
<feature type="compositionally biased region" description="Basic residues" evidence="14">
    <location>
        <begin position="1"/>
        <end position="10"/>
    </location>
</feature>
<dbReference type="Gene3D" id="3.10.110.10">
    <property type="entry name" value="Ubiquitin Conjugating Enzyme"/>
    <property type="match status" value="1"/>
</dbReference>
<evidence type="ECO:0000256" key="10">
    <source>
        <dbReference type="ARBA" id="ARBA00075820"/>
    </source>
</evidence>
<dbReference type="GO" id="GO:0005634">
    <property type="term" value="C:nucleus"/>
    <property type="evidence" value="ECO:0007669"/>
    <property type="project" value="UniProtKB-ARBA"/>
</dbReference>
<dbReference type="InterPro" id="IPR006575">
    <property type="entry name" value="RWD_dom"/>
</dbReference>
<dbReference type="Pfam" id="PF00514">
    <property type="entry name" value="Arm"/>
    <property type="match status" value="8"/>
</dbReference>
<dbReference type="SUPFAM" id="SSF54768">
    <property type="entry name" value="dsRNA-binding domain-like"/>
    <property type="match status" value="1"/>
</dbReference>
<dbReference type="InterPro" id="IPR016024">
    <property type="entry name" value="ARM-type_fold"/>
</dbReference>
<evidence type="ECO:0000313" key="18">
    <source>
        <dbReference type="EMBL" id="KND93806.1"/>
    </source>
</evidence>
<dbReference type="GO" id="GO:0005524">
    <property type="term" value="F:ATP binding"/>
    <property type="evidence" value="ECO:0007669"/>
    <property type="project" value="UniProtKB-KW"/>
</dbReference>
<dbReference type="SMART" id="SM00487">
    <property type="entry name" value="DEXDc"/>
    <property type="match status" value="1"/>
</dbReference>
<gene>
    <name evidence="18" type="ORF">TOPH_01772</name>
</gene>
<proteinExistence type="inferred from homology"/>
<dbReference type="Pfam" id="PF01749">
    <property type="entry name" value="IBB"/>
    <property type="match status" value="1"/>
</dbReference>
<keyword evidence="4" id="KW-0547">Nucleotide-binding</keyword>
<dbReference type="PROSITE" id="PS51214">
    <property type="entry name" value="IBB"/>
    <property type="match status" value="1"/>
</dbReference>
<accession>A0A0L0NI88</accession>
<dbReference type="GO" id="GO:0006606">
    <property type="term" value="P:protein import into nucleus"/>
    <property type="evidence" value="ECO:0007669"/>
    <property type="project" value="InterPro"/>
</dbReference>
<dbReference type="Pfam" id="PF07717">
    <property type="entry name" value="OB_NTP_bind"/>
    <property type="match status" value="1"/>
</dbReference>
<evidence type="ECO:0000256" key="8">
    <source>
        <dbReference type="ARBA" id="ARBA00022927"/>
    </source>
</evidence>
<dbReference type="InterPro" id="IPR016135">
    <property type="entry name" value="UBQ-conjugating_enzyme/RWD"/>
</dbReference>
<dbReference type="Pfam" id="PF00271">
    <property type="entry name" value="Helicase_C"/>
    <property type="match status" value="1"/>
</dbReference>
<dbReference type="FunFam" id="1.20.5.690:FF:000003">
    <property type="entry name" value="Importin subunit alpha"/>
    <property type="match status" value="1"/>
</dbReference>
<feature type="domain" description="Helicase ATP-binding" evidence="15">
    <location>
        <begin position="1206"/>
        <end position="1382"/>
    </location>
</feature>
<dbReference type="InterPro" id="IPR002652">
    <property type="entry name" value="Importin-a_IBB"/>
</dbReference>
<evidence type="ECO:0000256" key="11">
    <source>
        <dbReference type="PROSITE-ProRule" id="PRU00259"/>
    </source>
</evidence>
<feature type="region of interest" description="Disordered" evidence="14">
    <location>
        <begin position="1"/>
        <end position="75"/>
    </location>
</feature>
<dbReference type="PROSITE" id="PS51194">
    <property type="entry name" value="HELICASE_CTER"/>
    <property type="match status" value="1"/>
</dbReference>
<dbReference type="InterPro" id="IPR032413">
    <property type="entry name" value="Arm_3"/>
</dbReference>
<comment type="similarity">
    <text evidence="1">Belongs to the importin alpha family.</text>
</comment>
<dbReference type="Gene3D" id="1.25.10.10">
    <property type="entry name" value="Leucine-rich Repeat Variant"/>
    <property type="match status" value="1"/>
</dbReference>